<accession>A0A7W4UIB6</accession>
<dbReference type="AlphaFoldDB" id="A0A7W4UIB6"/>
<comment type="caution">
    <text evidence="5">The sequence shown here is derived from an EMBL/GenBank/DDBJ whole genome shotgun (WGS) entry which is preliminary data.</text>
</comment>
<sequence length="322" mass="34167">MDPISGLLDSPRALGAFLLRAVMAPPWSIRVQDRAPITVVALLRGSACVLPAAGGTELLGPGDVAVLRGPDPYTIADRPETPPSVIVHPDQSCTTVDGRSLVLSMQLGVRTWGNDHDGPDLMLIGTYPEHSVVGERLLRALPPLVVVRRGEGATAVVDALAAEIVRDAPGQAVVLDRLLDLVLVAAVRAWCARPGDDTPAWFRAHGDPVVGRALRLVHDRPAEPWTVAGLAAEVGLSRAALARRFTELVGEPPMTYLAGWHMALAADALRATDATLETVARRVGYGGAFALSTAFRRAHGVSPQAYRTRLRQSPTSVWGAEA</sequence>
<dbReference type="SUPFAM" id="SSF46689">
    <property type="entry name" value="Homeodomain-like"/>
    <property type="match status" value="2"/>
</dbReference>
<organism evidence="5 6">
    <name type="scientific">Cellulomonas cellasea</name>
    <dbReference type="NCBI Taxonomy" id="43670"/>
    <lineage>
        <taxon>Bacteria</taxon>
        <taxon>Bacillati</taxon>
        <taxon>Actinomycetota</taxon>
        <taxon>Actinomycetes</taxon>
        <taxon>Micrococcales</taxon>
        <taxon>Cellulomonadaceae</taxon>
        <taxon>Cellulomonas</taxon>
    </lineage>
</organism>
<dbReference type="GO" id="GO:0043565">
    <property type="term" value="F:sequence-specific DNA binding"/>
    <property type="evidence" value="ECO:0007669"/>
    <property type="project" value="InterPro"/>
</dbReference>
<reference evidence="5 6" key="1">
    <citation type="submission" date="2020-08" db="EMBL/GenBank/DDBJ databases">
        <title>The Agave Microbiome: Exploring the role of microbial communities in plant adaptations to desert environments.</title>
        <authorList>
            <person name="Partida-Martinez L.P."/>
        </authorList>
    </citation>
    <scope>NUCLEOTIDE SEQUENCE [LARGE SCALE GENOMIC DNA]</scope>
    <source>
        <strain evidence="5 6">RAS26</strain>
    </source>
</reference>
<feature type="domain" description="HTH araC/xylS-type" evidence="4">
    <location>
        <begin position="211"/>
        <end position="309"/>
    </location>
</feature>
<dbReference type="SMART" id="SM00342">
    <property type="entry name" value="HTH_ARAC"/>
    <property type="match status" value="1"/>
</dbReference>
<dbReference type="InterPro" id="IPR032783">
    <property type="entry name" value="AraC_lig"/>
</dbReference>
<dbReference type="PANTHER" id="PTHR46796:SF13">
    <property type="entry name" value="HTH-TYPE TRANSCRIPTIONAL ACTIVATOR RHAS"/>
    <property type="match status" value="1"/>
</dbReference>
<dbReference type="EMBL" id="JACHVX010000006">
    <property type="protein sequence ID" value="MBB2924706.1"/>
    <property type="molecule type" value="Genomic_DNA"/>
</dbReference>
<evidence type="ECO:0000256" key="2">
    <source>
        <dbReference type="ARBA" id="ARBA00023125"/>
    </source>
</evidence>
<dbReference type="Gene3D" id="1.10.10.60">
    <property type="entry name" value="Homeodomain-like"/>
    <property type="match status" value="2"/>
</dbReference>
<gene>
    <name evidence="5" type="ORF">FHR80_003642</name>
</gene>
<dbReference type="InterPro" id="IPR050204">
    <property type="entry name" value="AraC_XylS_family_regulators"/>
</dbReference>
<dbReference type="Pfam" id="PF12852">
    <property type="entry name" value="Cupin_6"/>
    <property type="match status" value="1"/>
</dbReference>
<dbReference type="RefSeq" id="WP_183297496.1">
    <property type="nucleotide sequence ID" value="NZ_JACHVX010000006.1"/>
</dbReference>
<evidence type="ECO:0000256" key="3">
    <source>
        <dbReference type="ARBA" id="ARBA00023163"/>
    </source>
</evidence>
<evidence type="ECO:0000259" key="4">
    <source>
        <dbReference type="PROSITE" id="PS01124"/>
    </source>
</evidence>
<evidence type="ECO:0000313" key="5">
    <source>
        <dbReference type="EMBL" id="MBB2924706.1"/>
    </source>
</evidence>
<dbReference type="Pfam" id="PF12833">
    <property type="entry name" value="HTH_18"/>
    <property type="match status" value="1"/>
</dbReference>
<dbReference type="InterPro" id="IPR009057">
    <property type="entry name" value="Homeodomain-like_sf"/>
</dbReference>
<reference evidence="5 6" key="2">
    <citation type="submission" date="2020-08" db="EMBL/GenBank/DDBJ databases">
        <authorList>
            <person name="Partida-Martinez L."/>
            <person name="Huntemann M."/>
            <person name="Clum A."/>
            <person name="Wang J."/>
            <person name="Palaniappan K."/>
            <person name="Ritter S."/>
            <person name="Chen I.-M."/>
            <person name="Stamatis D."/>
            <person name="Reddy T."/>
            <person name="O'Malley R."/>
            <person name="Daum C."/>
            <person name="Shapiro N."/>
            <person name="Ivanova N."/>
            <person name="Kyrpides N."/>
            <person name="Woyke T."/>
        </authorList>
    </citation>
    <scope>NUCLEOTIDE SEQUENCE [LARGE SCALE GENOMIC DNA]</scope>
    <source>
        <strain evidence="5 6">RAS26</strain>
    </source>
</reference>
<protein>
    <submittedName>
        <fullName evidence="5">AraC-like DNA-binding protein</fullName>
    </submittedName>
</protein>
<keyword evidence="2 5" id="KW-0238">DNA-binding</keyword>
<evidence type="ECO:0000256" key="1">
    <source>
        <dbReference type="ARBA" id="ARBA00023015"/>
    </source>
</evidence>
<keyword evidence="3" id="KW-0804">Transcription</keyword>
<keyword evidence="1" id="KW-0805">Transcription regulation</keyword>
<dbReference type="PROSITE" id="PS01124">
    <property type="entry name" value="HTH_ARAC_FAMILY_2"/>
    <property type="match status" value="1"/>
</dbReference>
<dbReference type="GO" id="GO:0003700">
    <property type="term" value="F:DNA-binding transcription factor activity"/>
    <property type="evidence" value="ECO:0007669"/>
    <property type="project" value="InterPro"/>
</dbReference>
<dbReference type="Proteomes" id="UP000518206">
    <property type="component" value="Unassembled WGS sequence"/>
</dbReference>
<dbReference type="InterPro" id="IPR018060">
    <property type="entry name" value="HTH_AraC"/>
</dbReference>
<name>A0A7W4UIB6_9CELL</name>
<proteinExistence type="predicted"/>
<dbReference type="PANTHER" id="PTHR46796">
    <property type="entry name" value="HTH-TYPE TRANSCRIPTIONAL ACTIVATOR RHAS-RELATED"/>
    <property type="match status" value="1"/>
</dbReference>
<evidence type="ECO:0000313" key="6">
    <source>
        <dbReference type="Proteomes" id="UP000518206"/>
    </source>
</evidence>